<evidence type="ECO:0000256" key="1">
    <source>
        <dbReference type="HAMAP-Rule" id="MF_01539"/>
    </source>
</evidence>
<keyword evidence="1" id="KW-0436">Ligase</keyword>
<keyword evidence="1" id="KW-0547">Nucleotide-binding</keyword>
<dbReference type="GO" id="GO:0006400">
    <property type="term" value="P:tRNA modification"/>
    <property type="evidence" value="ECO:0007669"/>
    <property type="project" value="UniProtKB-UniRule"/>
</dbReference>
<keyword evidence="3" id="KW-1185">Reference proteome</keyword>
<sequence>MNSLGVIVEYNPFHKGHLYHLKKAKEKTNPTHIIAVMSGNFVQRGEPSLINKFARTKMALNNGIDLVVELPFVYSIQDAGGFANGSVGTLARMGKINNLVFGSESNNLELLDEIAEIIYSKPASYNSKLKKYLKEGISYPNARKKALLDILKKQEAKEIIESSNDILGIEYLVHLKKYKSDISPNTIKRIGSKYNEKNLQTEISSATAIREAIYKDGLDDLNDFVPQKTLSILESEITSKRGPINIKDLEKIVFYKLYSLTREELEEYHGVIEGLSKRFLDASKKTNNIYELIDNVKTKRFTRTRIKRTLLNILFEIKKVDVKMINKYGPQYIRVLGFNNNGQEFLSKIKKDIKIPIITTVSKYQNIKKRIDEDMLSHSKYKVNSEVMNYIFKKDILASNIYASLYNKRSKDYLETMDFNNSVIKY</sequence>
<dbReference type="RefSeq" id="WP_091402655.1">
    <property type="nucleotide sequence ID" value="NZ_FMYV01000002.1"/>
</dbReference>
<dbReference type="AlphaFoldDB" id="A0A1G6JND2"/>
<comment type="subcellular location">
    <subcellularLocation>
        <location evidence="1">Cytoplasm</location>
    </subcellularLocation>
</comment>
<dbReference type="Proteomes" id="UP000199322">
    <property type="component" value="Unassembled WGS sequence"/>
</dbReference>
<dbReference type="Gene3D" id="3.40.50.620">
    <property type="entry name" value="HUPs"/>
    <property type="match status" value="1"/>
</dbReference>
<keyword evidence="1" id="KW-0694">RNA-binding</keyword>
<dbReference type="InterPro" id="IPR014729">
    <property type="entry name" value="Rossmann-like_a/b/a_fold"/>
</dbReference>
<proteinExistence type="inferred from homology"/>
<comment type="similarity">
    <text evidence="1">Belongs to the TmcAL family.</text>
</comment>
<feature type="binding site" evidence="1">
    <location>
        <begin position="189"/>
        <end position="190"/>
    </location>
    <ligand>
        <name>ATP</name>
        <dbReference type="ChEBI" id="CHEBI:30616"/>
    </ligand>
</feature>
<dbReference type="SUPFAM" id="SSF52374">
    <property type="entry name" value="Nucleotidylyl transferase"/>
    <property type="match status" value="1"/>
</dbReference>
<organism evidence="2 3">
    <name type="scientific">Geotoga petraea</name>
    <dbReference type="NCBI Taxonomy" id="28234"/>
    <lineage>
        <taxon>Bacteria</taxon>
        <taxon>Thermotogati</taxon>
        <taxon>Thermotogota</taxon>
        <taxon>Thermotogae</taxon>
        <taxon>Petrotogales</taxon>
        <taxon>Petrotogaceae</taxon>
        <taxon>Geotoga</taxon>
    </lineage>
</organism>
<dbReference type="PANTHER" id="PTHR37825">
    <property type="entry name" value="TRNA(MET) CYTIDINE ACETATE LIGASE"/>
    <property type="match status" value="1"/>
</dbReference>
<name>A0A1G6JND2_9BACT</name>
<evidence type="ECO:0000313" key="3">
    <source>
        <dbReference type="Proteomes" id="UP000199322"/>
    </source>
</evidence>
<keyword evidence="1" id="KW-0819">tRNA processing</keyword>
<gene>
    <name evidence="1" type="primary">tmcAL</name>
    <name evidence="2" type="ORF">SAMN04488588_0585</name>
</gene>
<dbReference type="STRING" id="28234.SAMN04488588_0585"/>
<dbReference type="GO" id="GO:0016740">
    <property type="term" value="F:transferase activity"/>
    <property type="evidence" value="ECO:0007669"/>
    <property type="project" value="UniProtKB-KW"/>
</dbReference>
<keyword evidence="1" id="KW-0963">Cytoplasm</keyword>
<feature type="binding site" evidence="1">
    <location>
        <position position="102"/>
    </location>
    <ligand>
        <name>ATP</name>
        <dbReference type="ChEBI" id="CHEBI:30616"/>
    </ligand>
</feature>
<comment type="catalytic activity">
    <reaction evidence="1">
        <text>cytidine(34) in elongator tRNA(Met) + acetate + ATP = N(4)-acetylcytidine(34) in elongator tRNA(Met) + AMP + diphosphate</text>
        <dbReference type="Rhea" id="RHEA:58144"/>
        <dbReference type="Rhea" id="RHEA-COMP:10693"/>
        <dbReference type="Rhea" id="RHEA-COMP:10694"/>
        <dbReference type="ChEBI" id="CHEBI:30089"/>
        <dbReference type="ChEBI" id="CHEBI:30616"/>
        <dbReference type="ChEBI" id="CHEBI:33019"/>
        <dbReference type="ChEBI" id="CHEBI:74900"/>
        <dbReference type="ChEBI" id="CHEBI:82748"/>
        <dbReference type="ChEBI" id="CHEBI:456215"/>
    </reaction>
</comment>
<protein>
    <recommendedName>
        <fullName evidence="1">tRNA(Met) cytidine acetate ligase</fullName>
        <ecNumber evidence="1">6.3.4.-</ecNumber>
    </recommendedName>
</protein>
<accession>A0A1G6JND2</accession>
<keyword evidence="1" id="KW-0067">ATP-binding</keyword>
<comment type="function">
    <text evidence="1">Catalyzes the formation of N(4)-acetylcytidine (ac(4)C) at the wobble position of elongator tRNA(Met), using acetate and ATP as substrates. First activates an acetate ion to form acetyladenylate (Ac-AMP) and then transfers the acetyl group to tRNA to form ac(4)C34.</text>
</comment>
<dbReference type="GO" id="GO:0016879">
    <property type="term" value="F:ligase activity, forming carbon-nitrogen bonds"/>
    <property type="evidence" value="ECO:0007669"/>
    <property type="project" value="UniProtKB-UniRule"/>
</dbReference>
<dbReference type="HAMAP" id="MF_01539">
    <property type="entry name" value="TmcAL"/>
    <property type="match status" value="1"/>
</dbReference>
<dbReference type="GO" id="GO:0005524">
    <property type="term" value="F:ATP binding"/>
    <property type="evidence" value="ECO:0007669"/>
    <property type="project" value="UniProtKB-KW"/>
</dbReference>
<dbReference type="NCBIfam" id="NF010191">
    <property type="entry name" value="PRK13670.1"/>
    <property type="match status" value="1"/>
</dbReference>
<feature type="binding site" evidence="1">
    <location>
        <begin position="7"/>
        <end position="20"/>
    </location>
    <ligand>
        <name>ATP</name>
        <dbReference type="ChEBI" id="CHEBI:30616"/>
    </ligand>
</feature>
<evidence type="ECO:0000313" key="2">
    <source>
        <dbReference type="EMBL" id="SDC20250.1"/>
    </source>
</evidence>
<dbReference type="InterPro" id="IPR008513">
    <property type="entry name" value="tRNA(Met)_cyd_acetate_ligase"/>
</dbReference>
<dbReference type="GO" id="GO:0000049">
    <property type="term" value="F:tRNA binding"/>
    <property type="evidence" value="ECO:0007669"/>
    <property type="project" value="UniProtKB-KW"/>
</dbReference>
<dbReference type="Pfam" id="PF05636">
    <property type="entry name" value="HIGH_NTase1"/>
    <property type="match status" value="1"/>
</dbReference>
<dbReference type="GO" id="GO:0005737">
    <property type="term" value="C:cytoplasm"/>
    <property type="evidence" value="ECO:0007669"/>
    <property type="project" value="UniProtKB-SubCell"/>
</dbReference>
<dbReference type="EC" id="6.3.4.-" evidence="1"/>
<dbReference type="EMBL" id="FMYV01000002">
    <property type="protein sequence ID" value="SDC20250.1"/>
    <property type="molecule type" value="Genomic_DNA"/>
</dbReference>
<reference evidence="2 3" key="1">
    <citation type="submission" date="2016-10" db="EMBL/GenBank/DDBJ databases">
        <authorList>
            <person name="de Groot N.N."/>
        </authorList>
    </citation>
    <scope>NUCLEOTIDE SEQUENCE [LARGE SCALE GENOMIC DNA]</scope>
    <source>
        <strain evidence="2 3">WG14</strain>
    </source>
</reference>
<keyword evidence="1" id="KW-0820">tRNA-binding</keyword>
<dbReference type="PANTHER" id="PTHR37825:SF1">
    <property type="entry name" value="TRNA(MET) CYTIDINE ACETATE LIGASE"/>
    <property type="match status" value="1"/>
</dbReference>
<keyword evidence="2" id="KW-0808">Transferase</keyword>
<feature type="binding site" evidence="1">
    <location>
        <position position="164"/>
    </location>
    <ligand>
        <name>ATP</name>
        <dbReference type="ChEBI" id="CHEBI:30616"/>
    </ligand>
</feature>